<gene>
    <name evidence="5" type="ORF">UV00_C0022G0023</name>
</gene>
<dbReference type="PANTHER" id="PTHR46797">
    <property type="entry name" value="HTH-TYPE TRANSCRIPTIONAL REGULATOR"/>
    <property type="match status" value="1"/>
</dbReference>
<organism evidence="5 6">
    <name type="scientific">candidate division WWE3 bacterium GW2011_GWF1_42_14</name>
    <dbReference type="NCBI Taxonomy" id="1619138"/>
    <lineage>
        <taxon>Bacteria</taxon>
        <taxon>Katanobacteria</taxon>
    </lineage>
</organism>
<comment type="caution">
    <text evidence="5">The sequence shown here is derived from an EMBL/GenBank/DDBJ whole genome shotgun (WGS) entry which is preliminary data.</text>
</comment>
<dbReference type="InterPro" id="IPR050807">
    <property type="entry name" value="TransReg_Diox_bact_type"/>
</dbReference>
<dbReference type="SUPFAM" id="SSF47413">
    <property type="entry name" value="lambda repressor-like DNA-binding domains"/>
    <property type="match status" value="1"/>
</dbReference>
<dbReference type="EMBL" id="LCCU01000022">
    <property type="protein sequence ID" value="KKS36762.1"/>
    <property type="molecule type" value="Genomic_DNA"/>
</dbReference>
<sequence>MSPQKIGKKLKEARLKLGLKQVDVAKKADISYNYYARIERDEENPTLETLEKILKVLKVKSSDILPF</sequence>
<feature type="domain" description="HTH cro/C1-type" evidence="4">
    <location>
        <begin position="10"/>
        <end position="64"/>
    </location>
</feature>
<dbReference type="SMART" id="SM00530">
    <property type="entry name" value="HTH_XRE"/>
    <property type="match status" value="1"/>
</dbReference>
<dbReference type="Pfam" id="PF01381">
    <property type="entry name" value="HTH_3"/>
    <property type="match status" value="1"/>
</dbReference>
<reference evidence="5 6" key="1">
    <citation type="journal article" date="2015" name="Nature">
        <title>rRNA introns, odd ribosomes, and small enigmatic genomes across a large radiation of phyla.</title>
        <authorList>
            <person name="Brown C.T."/>
            <person name="Hug L.A."/>
            <person name="Thomas B.C."/>
            <person name="Sharon I."/>
            <person name="Castelle C.J."/>
            <person name="Singh A."/>
            <person name="Wilkins M.J."/>
            <person name="Williams K.H."/>
            <person name="Banfield J.F."/>
        </authorList>
    </citation>
    <scope>NUCLEOTIDE SEQUENCE [LARGE SCALE GENOMIC DNA]</scope>
</reference>
<dbReference type="CDD" id="cd00093">
    <property type="entry name" value="HTH_XRE"/>
    <property type="match status" value="1"/>
</dbReference>
<evidence type="ECO:0000313" key="6">
    <source>
        <dbReference type="Proteomes" id="UP000033847"/>
    </source>
</evidence>
<evidence type="ECO:0000256" key="3">
    <source>
        <dbReference type="ARBA" id="ARBA00023163"/>
    </source>
</evidence>
<evidence type="ECO:0000256" key="2">
    <source>
        <dbReference type="ARBA" id="ARBA00023125"/>
    </source>
</evidence>
<dbReference type="Proteomes" id="UP000033847">
    <property type="component" value="Unassembled WGS sequence"/>
</dbReference>
<dbReference type="InterPro" id="IPR010982">
    <property type="entry name" value="Lambda_DNA-bd_dom_sf"/>
</dbReference>
<keyword evidence="3" id="KW-0804">Transcription</keyword>
<accession>A0A0G0YJ35</accession>
<dbReference type="PROSITE" id="PS50943">
    <property type="entry name" value="HTH_CROC1"/>
    <property type="match status" value="1"/>
</dbReference>
<name>A0A0G0YJ35_UNCKA</name>
<dbReference type="PANTHER" id="PTHR46797:SF23">
    <property type="entry name" value="HTH-TYPE TRANSCRIPTIONAL REGULATOR SUTR"/>
    <property type="match status" value="1"/>
</dbReference>
<dbReference type="InterPro" id="IPR001387">
    <property type="entry name" value="Cro/C1-type_HTH"/>
</dbReference>
<dbReference type="AlphaFoldDB" id="A0A0G0YJ35"/>
<dbReference type="GO" id="GO:0005829">
    <property type="term" value="C:cytosol"/>
    <property type="evidence" value="ECO:0007669"/>
    <property type="project" value="TreeGrafter"/>
</dbReference>
<evidence type="ECO:0000259" key="4">
    <source>
        <dbReference type="PROSITE" id="PS50943"/>
    </source>
</evidence>
<keyword evidence="1" id="KW-0805">Transcription regulation</keyword>
<protein>
    <submittedName>
        <fullName evidence="5">Transcriptional regulator, XRE family</fullName>
    </submittedName>
</protein>
<dbReference type="GO" id="GO:0003700">
    <property type="term" value="F:DNA-binding transcription factor activity"/>
    <property type="evidence" value="ECO:0007669"/>
    <property type="project" value="TreeGrafter"/>
</dbReference>
<dbReference type="GO" id="GO:0003677">
    <property type="term" value="F:DNA binding"/>
    <property type="evidence" value="ECO:0007669"/>
    <property type="project" value="UniProtKB-KW"/>
</dbReference>
<evidence type="ECO:0000256" key="1">
    <source>
        <dbReference type="ARBA" id="ARBA00023015"/>
    </source>
</evidence>
<evidence type="ECO:0000313" key="5">
    <source>
        <dbReference type="EMBL" id="KKS36762.1"/>
    </source>
</evidence>
<proteinExistence type="predicted"/>
<keyword evidence="2" id="KW-0238">DNA-binding</keyword>
<dbReference type="Gene3D" id="1.10.260.40">
    <property type="entry name" value="lambda repressor-like DNA-binding domains"/>
    <property type="match status" value="1"/>
</dbReference>